<keyword evidence="2 3" id="KW-0975">Bacterial flagellum</keyword>
<feature type="domain" description="Flagellin N-terminal" evidence="4">
    <location>
        <begin position="7"/>
        <end position="140"/>
    </location>
</feature>
<keyword evidence="3" id="KW-0964">Secreted</keyword>
<dbReference type="GO" id="GO:0005198">
    <property type="term" value="F:structural molecule activity"/>
    <property type="evidence" value="ECO:0007669"/>
    <property type="project" value="UniProtKB-UniRule"/>
</dbReference>
<evidence type="ECO:0000313" key="6">
    <source>
        <dbReference type="EMBL" id="OGK01963.1"/>
    </source>
</evidence>
<protein>
    <recommendedName>
        <fullName evidence="3">Flagellin</fullName>
    </recommendedName>
</protein>
<organism evidence="6 7">
    <name type="scientific">Candidatus Raymondbacteria bacterium RIFOXYD12_FULL_49_13</name>
    <dbReference type="NCBI Taxonomy" id="1817890"/>
    <lineage>
        <taxon>Bacteria</taxon>
        <taxon>Raymondiibacteriota</taxon>
    </lineage>
</organism>
<comment type="similarity">
    <text evidence="1 3">Belongs to the bacterial flagellin family.</text>
</comment>
<dbReference type="Proteomes" id="UP000179243">
    <property type="component" value="Unassembled WGS sequence"/>
</dbReference>
<evidence type="ECO:0000256" key="1">
    <source>
        <dbReference type="ARBA" id="ARBA00005709"/>
    </source>
</evidence>
<dbReference type="Gene3D" id="6.10.10.10">
    <property type="entry name" value="Flagellar export chaperone, C-terminal domain"/>
    <property type="match status" value="1"/>
</dbReference>
<dbReference type="Pfam" id="PF00700">
    <property type="entry name" value="Flagellin_C"/>
    <property type="match status" value="1"/>
</dbReference>
<dbReference type="SUPFAM" id="SSF64518">
    <property type="entry name" value="Phase 1 flagellin"/>
    <property type="match status" value="1"/>
</dbReference>
<dbReference type="GO" id="GO:0009288">
    <property type="term" value="C:bacterial-type flagellum"/>
    <property type="evidence" value="ECO:0007669"/>
    <property type="project" value="UniProtKB-SubCell"/>
</dbReference>
<dbReference type="AlphaFoldDB" id="A0A1F7F5U6"/>
<evidence type="ECO:0000256" key="2">
    <source>
        <dbReference type="ARBA" id="ARBA00023143"/>
    </source>
</evidence>
<evidence type="ECO:0000313" key="7">
    <source>
        <dbReference type="Proteomes" id="UP000179243"/>
    </source>
</evidence>
<feature type="domain" description="Flagellin C-terminal" evidence="5">
    <location>
        <begin position="196"/>
        <end position="277"/>
    </location>
</feature>
<proteinExistence type="inferred from homology"/>
<dbReference type="Gene3D" id="1.20.1330.10">
    <property type="entry name" value="f41 fragment of flagellin, N-terminal domain"/>
    <property type="match status" value="1"/>
</dbReference>
<dbReference type="InterPro" id="IPR042187">
    <property type="entry name" value="Flagellin_C_sub2"/>
</dbReference>
<accession>A0A1F7F5U6</accession>
<dbReference type="InterPro" id="IPR001029">
    <property type="entry name" value="Flagellin_N"/>
</dbReference>
<evidence type="ECO:0000256" key="3">
    <source>
        <dbReference type="RuleBase" id="RU362073"/>
    </source>
</evidence>
<dbReference type="InterPro" id="IPR001492">
    <property type="entry name" value="Flagellin"/>
</dbReference>
<dbReference type="GO" id="GO:0005576">
    <property type="term" value="C:extracellular region"/>
    <property type="evidence" value="ECO:0007669"/>
    <property type="project" value="UniProtKB-SubCell"/>
</dbReference>
<dbReference type="InterPro" id="IPR046358">
    <property type="entry name" value="Flagellin_C"/>
</dbReference>
<sequence length="283" mass="30404">MNISFSNLTALQAAGNLRATNARLGESILKLSTGLRFNKPSDGAFEFLRASHLQNETRMYEGVKSTLDEYKSIFNLANDAATEILHKLERMQELTTQASDPTMAESERLVLQAEYNTLRNGMDTIVKGTKYDGGGILNAAGTYNQALSIPLAPDSTITMDVNLSKLDVGDADGINVALADWSDPIGVKVTTAANEVSAAITVVGSFISEASAYTSELESHTNIIDSTIQNYTAARSSLIGVDVAEEMVNYTTLDVNRQAATAMLAQANLSQASLLQLYKFQSG</sequence>
<dbReference type="PANTHER" id="PTHR42792">
    <property type="entry name" value="FLAGELLIN"/>
    <property type="match status" value="1"/>
</dbReference>
<dbReference type="Pfam" id="PF00669">
    <property type="entry name" value="Flagellin_N"/>
    <property type="match status" value="1"/>
</dbReference>
<dbReference type="PANTHER" id="PTHR42792:SF2">
    <property type="entry name" value="FLAGELLIN"/>
    <property type="match status" value="1"/>
</dbReference>
<gene>
    <name evidence="6" type="ORF">A2519_17695</name>
</gene>
<comment type="subcellular location">
    <subcellularLocation>
        <location evidence="3">Secreted</location>
    </subcellularLocation>
    <subcellularLocation>
        <location evidence="3">Bacterial flagellum</location>
    </subcellularLocation>
</comment>
<comment type="function">
    <text evidence="3">Flagellin is the subunit protein which polymerizes to form the filaments of bacterial flagella.</text>
</comment>
<comment type="caution">
    <text evidence="6">The sequence shown here is derived from an EMBL/GenBank/DDBJ whole genome shotgun (WGS) entry which is preliminary data.</text>
</comment>
<evidence type="ECO:0000259" key="4">
    <source>
        <dbReference type="Pfam" id="PF00669"/>
    </source>
</evidence>
<reference evidence="6 7" key="1">
    <citation type="journal article" date="2016" name="Nat. Commun.">
        <title>Thousands of microbial genomes shed light on interconnected biogeochemical processes in an aquifer system.</title>
        <authorList>
            <person name="Anantharaman K."/>
            <person name="Brown C.T."/>
            <person name="Hug L.A."/>
            <person name="Sharon I."/>
            <person name="Castelle C.J."/>
            <person name="Probst A.J."/>
            <person name="Thomas B.C."/>
            <person name="Singh A."/>
            <person name="Wilkins M.J."/>
            <person name="Karaoz U."/>
            <person name="Brodie E.L."/>
            <person name="Williams K.H."/>
            <person name="Hubbard S.S."/>
            <person name="Banfield J.F."/>
        </authorList>
    </citation>
    <scope>NUCLEOTIDE SEQUENCE [LARGE SCALE GENOMIC DNA]</scope>
</reference>
<name>A0A1F7F5U6_UNCRA</name>
<evidence type="ECO:0000259" key="5">
    <source>
        <dbReference type="Pfam" id="PF00700"/>
    </source>
</evidence>
<dbReference type="EMBL" id="MFYX01000115">
    <property type="protein sequence ID" value="OGK01963.1"/>
    <property type="molecule type" value="Genomic_DNA"/>
</dbReference>